<evidence type="ECO:0000256" key="2">
    <source>
        <dbReference type="ARBA" id="ARBA00009450"/>
    </source>
</evidence>
<evidence type="ECO:0000313" key="19">
    <source>
        <dbReference type="Proteomes" id="UP000321272"/>
    </source>
</evidence>
<dbReference type="Pfam" id="PF02563">
    <property type="entry name" value="Poly_export"/>
    <property type="match status" value="1"/>
</dbReference>
<keyword evidence="13" id="KW-0998">Cell outer membrane</keyword>
<keyword evidence="19" id="KW-1185">Reference proteome</keyword>
<dbReference type="GO" id="GO:0006811">
    <property type="term" value="P:monoatomic ion transport"/>
    <property type="evidence" value="ECO:0007669"/>
    <property type="project" value="UniProtKB-KW"/>
</dbReference>
<evidence type="ECO:0000256" key="5">
    <source>
        <dbReference type="ARBA" id="ARBA00022597"/>
    </source>
</evidence>
<dbReference type="Pfam" id="PF22461">
    <property type="entry name" value="SLBB_2"/>
    <property type="match status" value="2"/>
</dbReference>
<keyword evidence="7" id="KW-0732">Signal</keyword>
<comment type="subcellular location">
    <subcellularLocation>
        <location evidence="1">Cell outer membrane</location>
        <topology evidence="1">Multi-pass membrane protein</topology>
    </subcellularLocation>
</comment>
<dbReference type="Gene3D" id="1.20.5.70">
    <property type="match status" value="1"/>
</dbReference>
<keyword evidence="11" id="KW-0472">Membrane</keyword>
<reference evidence="18 19" key="1">
    <citation type="submission" date="2019-06" db="EMBL/GenBank/DDBJ databases">
        <title>Genome analyses of bacteria isolated from kimchi.</title>
        <authorList>
            <person name="Lee S."/>
            <person name="Ahn S."/>
            <person name="Roh S."/>
        </authorList>
    </citation>
    <scope>NUCLEOTIDE SEQUENCE [LARGE SCALE GENOMIC DNA]</scope>
    <source>
        <strain evidence="18 19">CBA4606</strain>
    </source>
</reference>
<sequence length="360" mass="38980">MALAASTLVGCSWAPGSDLKYESEAAPIDELVEFRPITPGLLATYREISRSAASRTNSDLEAAKENYEYQVGKGDILDIIVYDHPELTIPAGSERSAAEAGNQVRNDGTIYYPYIGRVRVVGKTMDEIRAILTRRLSEYIADPQVDVRMADFRSKKVYLSGAVAQPGPLPLTTVPMTIIDAVSQAGGASENANWHNIILTRNGVETPISLYDLMREGDLSQNMLLRDGDVLHIPTSENQSVAVMGQVRIPGNLPLGNERISLTDAIARAGGIDETTAEPSGIFVIRSQEITEDKIATVFQLDVSNAAAFSMGKSFILQPEDVIYVTTAPVARWNRVISLLLPTINLPGAFTGTATDVQDL</sequence>
<evidence type="ECO:0000256" key="10">
    <source>
        <dbReference type="ARBA" id="ARBA00023114"/>
    </source>
</evidence>
<organism evidence="18 19">
    <name type="scientific">Pistricoccus aurantiacus</name>
    <dbReference type="NCBI Taxonomy" id="1883414"/>
    <lineage>
        <taxon>Bacteria</taxon>
        <taxon>Pseudomonadati</taxon>
        <taxon>Pseudomonadota</taxon>
        <taxon>Gammaproteobacteria</taxon>
        <taxon>Oceanospirillales</taxon>
        <taxon>Halomonadaceae</taxon>
        <taxon>Pistricoccus</taxon>
    </lineage>
</organism>
<keyword evidence="9" id="KW-0406">Ion transport</keyword>
<keyword evidence="4" id="KW-1134">Transmembrane beta strand</keyword>
<evidence type="ECO:0000256" key="9">
    <source>
        <dbReference type="ARBA" id="ARBA00023065"/>
    </source>
</evidence>
<evidence type="ECO:0000256" key="4">
    <source>
        <dbReference type="ARBA" id="ARBA00022452"/>
    </source>
</evidence>
<dbReference type="RefSeq" id="WP_147184777.1">
    <property type="nucleotide sequence ID" value="NZ_CP042382.1"/>
</dbReference>
<dbReference type="InterPro" id="IPR003715">
    <property type="entry name" value="Poly_export_N"/>
</dbReference>
<feature type="domain" description="SLBB" evidence="17">
    <location>
        <begin position="239"/>
        <end position="325"/>
    </location>
</feature>
<dbReference type="InterPro" id="IPR049712">
    <property type="entry name" value="Poly_export"/>
</dbReference>
<evidence type="ECO:0000256" key="13">
    <source>
        <dbReference type="ARBA" id="ARBA00023237"/>
    </source>
</evidence>
<comment type="similarity">
    <text evidence="2">Belongs to the BexD/CtrA/VexA family.</text>
</comment>
<name>A0A5B8SRC7_9GAMM</name>
<evidence type="ECO:0000256" key="6">
    <source>
        <dbReference type="ARBA" id="ARBA00022692"/>
    </source>
</evidence>
<dbReference type="NCBIfam" id="NF011658">
    <property type="entry name" value="PRK15078.1"/>
    <property type="match status" value="1"/>
</dbReference>
<dbReference type="Pfam" id="PF18412">
    <property type="entry name" value="Wza_C"/>
    <property type="match status" value="1"/>
</dbReference>
<dbReference type="GO" id="GO:0009279">
    <property type="term" value="C:cell outer membrane"/>
    <property type="evidence" value="ECO:0007669"/>
    <property type="project" value="UniProtKB-SubCell"/>
</dbReference>
<feature type="domain" description="Outer-membrane lipoprotein Wza C-terminal" evidence="16">
    <location>
        <begin position="328"/>
        <end position="357"/>
    </location>
</feature>
<dbReference type="GO" id="GO:0015288">
    <property type="term" value="F:porin activity"/>
    <property type="evidence" value="ECO:0007669"/>
    <property type="project" value="UniProtKB-KW"/>
</dbReference>
<dbReference type="InterPro" id="IPR054765">
    <property type="entry name" value="SLBB_dom"/>
</dbReference>
<evidence type="ECO:0000256" key="3">
    <source>
        <dbReference type="ARBA" id="ARBA00022448"/>
    </source>
</evidence>
<proteinExistence type="inferred from homology"/>
<dbReference type="Gene3D" id="3.10.560.10">
    <property type="entry name" value="Outer membrane lipoprotein wza domain like"/>
    <property type="match status" value="2"/>
</dbReference>
<dbReference type="PANTHER" id="PTHR33619">
    <property type="entry name" value="POLYSACCHARIDE EXPORT PROTEIN GFCE-RELATED"/>
    <property type="match status" value="1"/>
</dbReference>
<evidence type="ECO:0000256" key="7">
    <source>
        <dbReference type="ARBA" id="ARBA00022729"/>
    </source>
</evidence>
<keyword evidence="14" id="KW-0449">Lipoprotein</keyword>
<dbReference type="OrthoDB" id="9808421at2"/>
<evidence type="ECO:0000256" key="14">
    <source>
        <dbReference type="ARBA" id="ARBA00023288"/>
    </source>
</evidence>
<dbReference type="InterPro" id="IPR040716">
    <property type="entry name" value="Wza_C"/>
</dbReference>
<dbReference type="Gene3D" id="3.30.1950.10">
    <property type="entry name" value="wza like domain"/>
    <property type="match status" value="1"/>
</dbReference>
<keyword evidence="5" id="KW-0762">Sugar transport</keyword>
<evidence type="ECO:0000313" key="18">
    <source>
        <dbReference type="EMBL" id="QEA39729.1"/>
    </source>
</evidence>
<dbReference type="GO" id="GO:0015159">
    <property type="term" value="F:polysaccharide transmembrane transporter activity"/>
    <property type="evidence" value="ECO:0007669"/>
    <property type="project" value="InterPro"/>
</dbReference>
<dbReference type="Proteomes" id="UP000321272">
    <property type="component" value="Chromosome"/>
</dbReference>
<dbReference type="AlphaFoldDB" id="A0A5B8SRC7"/>
<evidence type="ECO:0000256" key="1">
    <source>
        <dbReference type="ARBA" id="ARBA00004571"/>
    </source>
</evidence>
<evidence type="ECO:0000259" key="17">
    <source>
        <dbReference type="Pfam" id="PF22461"/>
    </source>
</evidence>
<evidence type="ECO:0000256" key="11">
    <source>
        <dbReference type="ARBA" id="ARBA00023136"/>
    </source>
</evidence>
<accession>A0A5B8SRC7</accession>
<dbReference type="PANTHER" id="PTHR33619:SF3">
    <property type="entry name" value="POLYSACCHARIDE EXPORT PROTEIN GFCE-RELATED"/>
    <property type="match status" value="1"/>
</dbReference>
<keyword evidence="8" id="KW-0625">Polysaccharide transport</keyword>
<dbReference type="KEGG" id="paur:FGL86_12050"/>
<evidence type="ECO:0000259" key="16">
    <source>
        <dbReference type="Pfam" id="PF18412"/>
    </source>
</evidence>
<keyword evidence="10" id="KW-0626">Porin</keyword>
<keyword evidence="12" id="KW-0564">Palmitate</keyword>
<feature type="domain" description="SLBB" evidence="17">
    <location>
        <begin position="155"/>
        <end position="233"/>
    </location>
</feature>
<keyword evidence="6" id="KW-0812">Transmembrane</keyword>
<dbReference type="EMBL" id="CP042382">
    <property type="protein sequence ID" value="QEA39729.1"/>
    <property type="molecule type" value="Genomic_DNA"/>
</dbReference>
<gene>
    <name evidence="18" type="ORF">FGL86_12050</name>
</gene>
<keyword evidence="3" id="KW-0813">Transport</keyword>
<evidence type="ECO:0000256" key="8">
    <source>
        <dbReference type="ARBA" id="ARBA00023047"/>
    </source>
</evidence>
<evidence type="ECO:0000259" key="15">
    <source>
        <dbReference type="Pfam" id="PF02563"/>
    </source>
</evidence>
<protein>
    <submittedName>
        <fullName evidence="18">Polysaccharide export protein Wza</fullName>
    </submittedName>
</protein>
<feature type="domain" description="Polysaccharide export protein N-terminal" evidence="15">
    <location>
        <begin position="64"/>
        <end position="149"/>
    </location>
</feature>
<dbReference type="GO" id="GO:0046930">
    <property type="term" value="C:pore complex"/>
    <property type="evidence" value="ECO:0007669"/>
    <property type="project" value="UniProtKB-KW"/>
</dbReference>
<evidence type="ECO:0000256" key="12">
    <source>
        <dbReference type="ARBA" id="ARBA00023139"/>
    </source>
</evidence>